<feature type="domain" description="Kinesin motor" evidence="7">
    <location>
        <begin position="366"/>
        <end position="704"/>
    </location>
</feature>
<reference evidence="8 9" key="1">
    <citation type="journal article" date="2004" name="Science">
        <title>The Ashbya gossypii genome as a tool for mapping the ancient Saccharomyces cerevisiae genome.</title>
        <authorList>
            <person name="Dietrich F.S."/>
            <person name="Voegeli S."/>
            <person name="Brachat S."/>
            <person name="Lerch A."/>
            <person name="Gates K."/>
            <person name="Steiner S."/>
            <person name="Mohr C."/>
            <person name="Pohlmann R."/>
            <person name="Luedi P."/>
            <person name="Choi S."/>
            <person name="Wing R.A."/>
            <person name="Flavier A."/>
            <person name="Gaffney T.D."/>
            <person name="Philippsen P."/>
        </authorList>
    </citation>
    <scope>NUCLEOTIDE SEQUENCE [LARGE SCALE GENOMIC DNA]</scope>
    <source>
        <strain evidence="9">ATCC 10895 / CBS 109.51 / FGSC 9923 / NRRL Y-1056</strain>
    </source>
</reference>
<dbReference type="CDD" id="cd01366">
    <property type="entry name" value="KISc_C_terminal"/>
    <property type="match status" value="1"/>
</dbReference>
<dbReference type="InterPro" id="IPR019821">
    <property type="entry name" value="Kinesin_motor_CS"/>
</dbReference>
<dbReference type="InterPro" id="IPR036961">
    <property type="entry name" value="Kinesin_motor_dom_sf"/>
</dbReference>
<dbReference type="Pfam" id="PF00225">
    <property type="entry name" value="Kinesin"/>
    <property type="match status" value="1"/>
</dbReference>
<dbReference type="GO" id="GO:0007017">
    <property type="term" value="P:microtubule-based process"/>
    <property type="evidence" value="ECO:0000318"/>
    <property type="project" value="GO_Central"/>
</dbReference>
<organism evidence="8 9">
    <name type="scientific">Eremothecium gossypii (strain ATCC 10895 / CBS 109.51 / FGSC 9923 / NRRL Y-1056)</name>
    <name type="common">Yeast</name>
    <name type="synonym">Ashbya gossypii</name>
    <dbReference type="NCBI Taxonomy" id="284811"/>
    <lineage>
        <taxon>Eukaryota</taxon>
        <taxon>Fungi</taxon>
        <taxon>Dikarya</taxon>
        <taxon>Ascomycota</taxon>
        <taxon>Saccharomycotina</taxon>
        <taxon>Saccharomycetes</taxon>
        <taxon>Saccharomycetales</taxon>
        <taxon>Saccharomycetaceae</taxon>
        <taxon>Eremothecium</taxon>
    </lineage>
</organism>
<keyword evidence="4" id="KW-0493">Microtubule</keyword>
<keyword evidence="3 4" id="KW-0505">Motor protein</keyword>
<dbReference type="HOGENOM" id="CLU_001485_12_4_1"/>
<feature type="coiled-coil region" evidence="5">
    <location>
        <begin position="276"/>
        <end position="303"/>
    </location>
</feature>
<dbReference type="PDB" id="3T0Q">
    <property type="method" value="X-ray"/>
    <property type="resolution" value="2.35 A"/>
    <property type="chains" value="A=363-709"/>
</dbReference>
<dbReference type="GO" id="GO:0005874">
    <property type="term" value="C:microtubule"/>
    <property type="evidence" value="ECO:0007669"/>
    <property type="project" value="UniProtKB-KW"/>
</dbReference>
<feature type="region of interest" description="Disordered" evidence="6">
    <location>
        <begin position="1"/>
        <end position="46"/>
    </location>
</feature>
<sequence length="709" mass="82327">MSPPTTPKKQRDCGYVPSSPSLIPSPRNTSQSPKYQPRAEDPEENRLRVLNPVDTNQLINHTKQHQHKEPQSHMTHFYRENVRQLSYLQDTFMLKKQKLDLVRDEMVSTRSKVDVLEQKLERLKEERRSKEQQVLLKENELRSLCDDSETKKKFMLQGHDLQLQQVRAKKESELNQLDSSYRTKWDKLKFMKIQKYEIEKSSTLEKISNLRSNISDNEESLQKILQDSESKYRELREMWLRNFQDDWKRTAGENESISKDIDALNKRINDDLEPNVVKEKTAVEELHATLSNLRQQLEATKAADVTLMAETVALANELTKVQQTRKDLGEYISNSQIETKQIKEILVKEETMRRKLHNELQELRGNIRVYCRVRPPLLNEPQDMSHILIEKFNEAKGAQSLTINRNEGRILSYNFQFDMIFEPSHTNKEIFEEIRQLVQSSLDGYNVCIFAYGQTGSGKTYTMLNAGDGMIPMTLSHIFKWTANLKERGWNYEMECEYIEIYNETILDLLRDFKSHDNIDEILDSQKHDIRHDHEKQGTYITNVTRMKMTSTSQVDTILKKASKMRSTAATRSNERSSRSHSVFMVHINGRNLHTGETSQGKLNLVDLAGSERINSSAVTGERLRETQNINKSLSCLGDVIYALNTPDAGKRYIPFRNSKLTYLLQYSLVGDSKTLMFVNIPPDPNHISETLNSLRFASKVNSTKIAKR</sequence>
<evidence type="ECO:0000256" key="3">
    <source>
        <dbReference type="PROSITE-ProRule" id="PRU00283"/>
    </source>
</evidence>
<reference evidence="10" key="2">
    <citation type="journal article" date="2012" name="Proteins">
        <title>Crystal structure of the Kar3-like kinesin motor domain from the filamentous fungus Ashbya gossypii.</title>
        <authorList>
            <person name="Duan D."/>
            <person name="Hnatchuk D.J."/>
            <person name="Brenner J."/>
            <person name="Davis D."/>
            <person name="Allingham J.S."/>
        </authorList>
    </citation>
    <scope>X-RAY CRYSTALLOGRAPHY (2.35 ANGSTROMS) OF 363-709 IN COMPLEX WITH ADP AND MG(2+)</scope>
</reference>
<dbReference type="GeneID" id="4623221"/>
<dbReference type="OrthoDB" id="3176171at2759"/>
<dbReference type="OMA" id="ETARDKW"/>
<keyword evidence="10" id="KW-0002">3D-structure</keyword>
<feature type="binding site" evidence="10">
    <location>
        <position position="460"/>
    </location>
    <ligand>
        <name>Mg(2+)</name>
        <dbReference type="ChEBI" id="CHEBI:18420"/>
    </ligand>
</feature>
<feature type="coiled-coil region" evidence="5">
    <location>
        <begin position="193"/>
        <end position="238"/>
    </location>
</feature>
<feature type="compositionally biased region" description="Polar residues" evidence="6">
    <location>
        <begin position="18"/>
        <end position="34"/>
    </location>
</feature>
<feature type="coiled-coil region" evidence="5">
    <location>
        <begin position="99"/>
        <end position="140"/>
    </location>
</feature>
<dbReference type="SMR" id="Q74ZE6"/>
<dbReference type="InterPro" id="IPR027640">
    <property type="entry name" value="Kinesin-like_fam"/>
</dbReference>
<dbReference type="PANTHER" id="PTHR47972">
    <property type="entry name" value="KINESIN-LIKE PROTEIN KLP-3"/>
    <property type="match status" value="1"/>
</dbReference>
<accession>Q74ZE6</accession>
<dbReference type="PDBsum" id="3T0Q"/>
<evidence type="ECO:0000259" key="7">
    <source>
        <dbReference type="PROSITE" id="PS50067"/>
    </source>
</evidence>
<dbReference type="GO" id="GO:0046872">
    <property type="term" value="F:metal ion binding"/>
    <property type="evidence" value="ECO:0007669"/>
    <property type="project" value="UniProtKB-KW"/>
</dbReference>
<comment type="similarity">
    <text evidence="3 4">Belongs to the TRAFAC class myosin-kinesin ATPase superfamily. Kinesin family.</text>
</comment>
<dbReference type="PRINTS" id="PR00380">
    <property type="entry name" value="KINESINHEAVY"/>
</dbReference>
<reference evidence="9" key="3">
    <citation type="journal article" date="2013" name="G3 (Bethesda)">
        <title>Genomes of Ashbya fungi isolated from insects reveal four mating-type loci, numerous translocations, lack of transposons, and distinct gene duplications.</title>
        <authorList>
            <person name="Dietrich F.S."/>
            <person name="Voegeli S."/>
            <person name="Kuo S."/>
            <person name="Philippsen P."/>
        </authorList>
    </citation>
    <scope>GENOME REANNOTATION</scope>
    <source>
        <strain evidence="9">ATCC 10895 / CBS 109.51 / FGSC 9923 / NRRL Y-1056</strain>
    </source>
</reference>
<dbReference type="GO" id="GO:0003777">
    <property type="term" value="F:microtubule motor activity"/>
    <property type="evidence" value="ECO:0007669"/>
    <property type="project" value="InterPro"/>
</dbReference>
<evidence type="ECO:0007829" key="10">
    <source>
        <dbReference type="PDB" id="3T0Q"/>
    </source>
</evidence>
<dbReference type="STRING" id="284811.Q74ZE6"/>
<dbReference type="AlphaFoldDB" id="Q74ZE6"/>
<evidence type="ECO:0000256" key="1">
    <source>
        <dbReference type="ARBA" id="ARBA00022741"/>
    </source>
</evidence>
<dbReference type="GO" id="GO:0005524">
    <property type="term" value="F:ATP binding"/>
    <property type="evidence" value="ECO:0007669"/>
    <property type="project" value="UniProtKB-UniRule"/>
</dbReference>
<evidence type="ECO:0000313" key="9">
    <source>
        <dbReference type="Proteomes" id="UP000000591"/>
    </source>
</evidence>
<evidence type="ECO:0000256" key="2">
    <source>
        <dbReference type="ARBA" id="ARBA00022840"/>
    </source>
</evidence>
<keyword evidence="5" id="KW-0175">Coiled coil</keyword>
<dbReference type="PROSITE" id="PS00411">
    <property type="entry name" value="KINESIN_MOTOR_1"/>
    <property type="match status" value="1"/>
</dbReference>
<keyword evidence="1 3" id="KW-0547">Nucleotide-binding</keyword>
<dbReference type="PANTHER" id="PTHR47972:SF28">
    <property type="entry name" value="KINESIN-LIKE PROTEIN KLP-3"/>
    <property type="match status" value="1"/>
</dbReference>
<dbReference type="RefSeq" id="NP_986919.1">
    <property type="nucleotide sequence ID" value="NM_211981.1"/>
</dbReference>
<gene>
    <name evidence="8" type="ORF">AGOS_AGR253W</name>
</gene>
<feature type="binding site" evidence="10">
    <location>
        <position position="457"/>
    </location>
    <ligand>
        <name>ADP</name>
        <dbReference type="ChEBI" id="CHEBI:456216"/>
    </ligand>
</feature>
<feature type="compositionally biased region" description="Basic and acidic residues" evidence="6">
    <location>
        <begin position="37"/>
        <end position="46"/>
    </location>
</feature>
<dbReference type="GO" id="GO:0008017">
    <property type="term" value="F:microtubule binding"/>
    <property type="evidence" value="ECO:0000318"/>
    <property type="project" value="GO_Central"/>
</dbReference>
<keyword evidence="9" id="KW-1185">Reference proteome</keyword>
<evidence type="ECO:0000256" key="4">
    <source>
        <dbReference type="RuleBase" id="RU000394"/>
    </source>
</evidence>
<dbReference type="Proteomes" id="UP000000591">
    <property type="component" value="Chromosome VII"/>
</dbReference>
<dbReference type="GO" id="GO:0007018">
    <property type="term" value="P:microtubule-based movement"/>
    <property type="evidence" value="ECO:0007669"/>
    <property type="project" value="InterPro"/>
</dbReference>
<dbReference type="KEGG" id="ago:AGOS_AGR253W"/>
<feature type="binding site" evidence="10">
    <location>
        <position position="461"/>
    </location>
    <ligand>
        <name>ADP</name>
        <dbReference type="ChEBI" id="CHEBI:456216"/>
    </ligand>
</feature>
<evidence type="ECO:0000313" key="8">
    <source>
        <dbReference type="EMBL" id="AAS54743.1"/>
    </source>
</evidence>
<feature type="binding site" evidence="10">
    <location>
        <position position="460"/>
    </location>
    <ligand>
        <name>ADP</name>
        <dbReference type="ChEBI" id="CHEBI:456216"/>
    </ligand>
</feature>
<dbReference type="InterPro" id="IPR027417">
    <property type="entry name" value="P-loop_NTPase"/>
</dbReference>
<feature type="binding site" evidence="10">
    <location>
        <position position="456"/>
    </location>
    <ligand>
        <name>ADP</name>
        <dbReference type="ChEBI" id="CHEBI:456216"/>
    </ligand>
</feature>
<dbReference type="PROSITE" id="PS50067">
    <property type="entry name" value="KINESIN_MOTOR_2"/>
    <property type="match status" value="1"/>
</dbReference>
<dbReference type="FunCoup" id="Q74ZE6">
    <property type="interactions" value="378"/>
</dbReference>
<feature type="binding site" evidence="10">
    <location>
        <position position="458"/>
    </location>
    <ligand>
        <name>ADP</name>
        <dbReference type="ChEBI" id="CHEBI:456216"/>
    </ligand>
</feature>
<dbReference type="EvolutionaryTrace" id="Q74ZE6"/>
<evidence type="ECO:0000256" key="5">
    <source>
        <dbReference type="SAM" id="Coils"/>
    </source>
</evidence>
<dbReference type="EMBL" id="AE016820">
    <property type="protein sequence ID" value="AAS54743.1"/>
    <property type="molecule type" value="Genomic_DNA"/>
</dbReference>
<keyword evidence="10" id="KW-0479">Metal-binding</keyword>
<dbReference type="SUPFAM" id="SSF52540">
    <property type="entry name" value="P-loop containing nucleoside triphosphate hydrolases"/>
    <property type="match status" value="1"/>
</dbReference>
<feature type="binding site" evidence="3">
    <location>
        <begin position="453"/>
        <end position="460"/>
    </location>
    <ligand>
        <name>ATP</name>
        <dbReference type="ChEBI" id="CHEBI:30616"/>
    </ligand>
</feature>
<proteinExistence type="evidence at protein level"/>
<feature type="binding site" evidence="10">
    <location>
        <position position="459"/>
    </location>
    <ligand>
        <name>ADP</name>
        <dbReference type="ChEBI" id="CHEBI:456216"/>
    </ligand>
</feature>
<dbReference type="InParanoid" id="Q74ZE6"/>
<dbReference type="SMART" id="SM00129">
    <property type="entry name" value="KISc"/>
    <property type="match status" value="1"/>
</dbReference>
<dbReference type="Gene3D" id="3.40.850.10">
    <property type="entry name" value="Kinesin motor domain"/>
    <property type="match status" value="1"/>
</dbReference>
<protein>
    <recommendedName>
        <fullName evidence="4">Kinesin-like protein</fullName>
    </recommendedName>
</protein>
<dbReference type="GO" id="GO:0015630">
    <property type="term" value="C:microtubule cytoskeleton"/>
    <property type="evidence" value="ECO:0000318"/>
    <property type="project" value="GO_Central"/>
</dbReference>
<dbReference type="InterPro" id="IPR001752">
    <property type="entry name" value="Kinesin_motor_dom"/>
</dbReference>
<evidence type="ECO:0000256" key="6">
    <source>
        <dbReference type="SAM" id="MobiDB-lite"/>
    </source>
</evidence>
<name>Q74ZE6_EREGS</name>
<keyword evidence="2 3" id="KW-0067">ATP-binding</keyword>
<dbReference type="eggNOG" id="KOG0239">
    <property type="taxonomic scope" value="Eukaryota"/>
</dbReference>